<reference evidence="3" key="1">
    <citation type="submission" date="2016-10" db="EMBL/GenBank/DDBJ databases">
        <authorList>
            <person name="Varghese N."/>
            <person name="Submissions S."/>
        </authorList>
    </citation>
    <scope>NUCLEOTIDE SEQUENCE [LARGE SCALE GENOMIC DNA]</scope>
    <source>
        <strain evidence="3">IBRC-M 10655</strain>
    </source>
</reference>
<sequence>MISNRLPARMRALAMELKVLRARTGLNTRDATAQIGTSTATLNRTEKAKRISHITDIAALLAIYGVTGPERARLLEMAENLDAREWLESGDRLLPWLRPALAGFESVATTITAFAPTYVPGLLQTPAYLRALMAFADTDDHGRAERVAARLERQKVLTKLVSPKYVAILDEAVLQRPIGGPEVMAQQIHWLIGRAALPHVKILVIPFKHGGYANPGTFSKLEFRSEPPIIYVENDGASGFLDSPDQVGLFQRHTASLEKKALPPTDTVNFLKCMAADYERS</sequence>
<name>A0A1H0T223_9PSEU</name>
<evidence type="ECO:0000313" key="2">
    <source>
        <dbReference type="EMBL" id="SDP48172.1"/>
    </source>
</evidence>
<dbReference type="AlphaFoldDB" id="A0A1H0T223"/>
<proteinExistence type="predicted"/>
<evidence type="ECO:0000259" key="1">
    <source>
        <dbReference type="Pfam" id="PF19054"/>
    </source>
</evidence>
<organism evidence="2 3">
    <name type="scientific">Actinokineospora alba</name>
    <dbReference type="NCBI Taxonomy" id="504798"/>
    <lineage>
        <taxon>Bacteria</taxon>
        <taxon>Bacillati</taxon>
        <taxon>Actinomycetota</taxon>
        <taxon>Actinomycetes</taxon>
        <taxon>Pseudonocardiales</taxon>
        <taxon>Pseudonocardiaceae</taxon>
        <taxon>Actinokineospora</taxon>
    </lineage>
</organism>
<dbReference type="InterPro" id="IPR043917">
    <property type="entry name" value="DUF5753"/>
</dbReference>
<dbReference type="RefSeq" id="WP_091380169.1">
    <property type="nucleotide sequence ID" value="NZ_FNDV01000011.1"/>
</dbReference>
<dbReference type="InterPro" id="IPR010982">
    <property type="entry name" value="Lambda_DNA-bd_dom_sf"/>
</dbReference>
<evidence type="ECO:0000313" key="3">
    <source>
        <dbReference type="Proteomes" id="UP000199651"/>
    </source>
</evidence>
<dbReference type="Pfam" id="PF19054">
    <property type="entry name" value="DUF5753"/>
    <property type="match status" value="1"/>
</dbReference>
<dbReference type="EMBL" id="FNJB01000009">
    <property type="protein sequence ID" value="SDP48172.1"/>
    <property type="molecule type" value="Genomic_DNA"/>
</dbReference>
<dbReference type="Proteomes" id="UP000199651">
    <property type="component" value="Unassembled WGS sequence"/>
</dbReference>
<dbReference type="GO" id="GO:0003677">
    <property type="term" value="F:DNA binding"/>
    <property type="evidence" value="ECO:0007669"/>
    <property type="project" value="InterPro"/>
</dbReference>
<dbReference type="OrthoDB" id="4285266at2"/>
<dbReference type="SUPFAM" id="SSF47413">
    <property type="entry name" value="lambda repressor-like DNA-binding domains"/>
    <property type="match status" value="1"/>
</dbReference>
<keyword evidence="3" id="KW-1185">Reference proteome</keyword>
<gene>
    <name evidence="2" type="ORF">SAMN05192558_109230</name>
</gene>
<dbReference type="Pfam" id="PF13560">
    <property type="entry name" value="HTH_31"/>
    <property type="match status" value="1"/>
</dbReference>
<accession>A0A1H0T223</accession>
<dbReference type="STRING" id="504798.SAMN05421871_111144"/>
<feature type="domain" description="DUF5753" evidence="1">
    <location>
        <begin position="100"/>
        <end position="272"/>
    </location>
</feature>
<protein>
    <submittedName>
        <fullName evidence="2">Helix-turn-helix domain-containing protein</fullName>
    </submittedName>
</protein>